<evidence type="ECO:0000256" key="1">
    <source>
        <dbReference type="ARBA" id="ARBA00010576"/>
    </source>
</evidence>
<keyword evidence="5" id="KW-1185">Reference proteome</keyword>
<feature type="non-terminal residue" evidence="4">
    <location>
        <position position="1"/>
    </location>
</feature>
<sequence length="230" mass="25179">FSPGVRRVLLTPNRKGSPRGENRSAKNSLNLEILNNLINICDSPLTSPRADIVPWPEPETPPNSCSPVGHRSPSTTAVRRVDVRPGDAPRRPPCPDILITPASPTGTPSEKGKKQTLLHRSKSDLSDRYSRASADLERFFNYCGLDPGEVSTIGAEHFVRASSDIVSIKFHSVSTESSEYAPSQVSAATPEETPAATTTRIPYGISIIERNARVIKWLYGLRQARDVQKL</sequence>
<dbReference type="Proteomes" id="UP000770717">
    <property type="component" value="Unassembled WGS sequence"/>
</dbReference>
<feature type="domain" description="Centrosome-associated FAM110 C-terminal" evidence="3">
    <location>
        <begin position="118"/>
        <end position="224"/>
    </location>
</feature>
<reference evidence="4" key="1">
    <citation type="thesis" date="2020" institute="ProQuest LLC" country="789 East Eisenhower Parkway, Ann Arbor, MI, USA">
        <title>Comparative Genomics and Chromosome Evolution.</title>
        <authorList>
            <person name="Mudd A.B."/>
        </authorList>
    </citation>
    <scope>NUCLEOTIDE SEQUENCE</scope>
    <source>
        <strain evidence="4">HN-11 Male</strain>
        <tissue evidence="4">Kidney and liver</tissue>
    </source>
</reference>
<dbReference type="AlphaFoldDB" id="A0A8J6ERP9"/>
<accession>A0A8J6ERP9</accession>
<evidence type="ECO:0000313" key="4">
    <source>
        <dbReference type="EMBL" id="KAG9474623.1"/>
    </source>
</evidence>
<evidence type="ECO:0000256" key="2">
    <source>
        <dbReference type="SAM" id="MobiDB-lite"/>
    </source>
</evidence>
<evidence type="ECO:0000259" key="3">
    <source>
        <dbReference type="Pfam" id="PF14160"/>
    </source>
</evidence>
<proteinExistence type="inferred from homology"/>
<dbReference type="Pfam" id="PF14160">
    <property type="entry name" value="FAM110_C"/>
    <property type="match status" value="1"/>
</dbReference>
<dbReference type="PANTHER" id="PTHR14758:SF4">
    <property type="entry name" value="PROTEIN FAM110A"/>
    <property type="match status" value="1"/>
</dbReference>
<dbReference type="EMBL" id="WNTK01000013">
    <property type="protein sequence ID" value="KAG9474623.1"/>
    <property type="molecule type" value="Genomic_DNA"/>
</dbReference>
<comment type="similarity">
    <text evidence="1">Belongs to the FAM110 family.</text>
</comment>
<dbReference type="PANTHER" id="PTHR14758">
    <property type="entry name" value="AGAP005440-PA"/>
    <property type="match status" value="1"/>
</dbReference>
<dbReference type="InterPro" id="IPR025741">
    <property type="entry name" value="FAM110_C"/>
</dbReference>
<feature type="compositionally biased region" description="Basic and acidic residues" evidence="2">
    <location>
        <begin position="79"/>
        <end position="90"/>
    </location>
</feature>
<gene>
    <name evidence="4" type="ORF">GDO78_004756</name>
</gene>
<organism evidence="4 5">
    <name type="scientific">Eleutherodactylus coqui</name>
    <name type="common">Puerto Rican coqui</name>
    <dbReference type="NCBI Taxonomy" id="57060"/>
    <lineage>
        <taxon>Eukaryota</taxon>
        <taxon>Metazoa</taxon>
        <taxon>Chordata</taxon>
        <taxon>Craniata</taxon>
        <taxon>Vertebrata</taxon>
        <taxon>Euteleostomi</taxon>
        <taxon>Amphibia</taxon>
        <taxon>Batrachia</taxon>
        <taxon>Anura</taxon>
        <taxon>Neobatrachia</taxon>
        <taxon>Hyloidea</taxon>
        <taxon>Eleutherodactylidae</taxon>
        <taxon>Eleutherodactylinae</taxon>
        <taxon>Eleutherodactylus</taxon>
        <taxon>Eleutherodactylus</taxon>
    </lineage>
</organism>
<evidence type="ECO:0000313" key="5">
    <source>
        <dbReference type="Proteomes" id="UP000770717"/>
    </source>
</evidence>
<name>A0A8J6ERP9_ELECQ</name>
<feature type="region of interest" description="Disordered" evidence="2">
    <location>
        <begin position="51"/>
        <end position="124"/>
    </location>
</feature>
<dbReference type="InterPro" id="IPR025740">
    <property type="entry name" value="FAM110"/>
</dbReference>
<dbReference type="OrthoDB" id="10028183at2759"/>
<feature type="non-terminal residue" evidence="4">
    <location>
        <position position="230"/>
    </location>
</feature>
<comment type="caution">
    <text evidence="4">The sequence shown here is derived from an EMBL/GenBank/DDBJ whole genome shotgun (WGS) entry which is preliminary data.</text>
</comment>
<feature type="compositionally biased region" description="Polar residues" evidence="2">
    <location>
        <begin position="62"/>
        <end position="77"/>
    </location>
</feature>
<feature type="region of interest" description="Disordered" evidence="2">
    <location>
        <begin position="1"/>
        <end position="24"/>
    </location>
</feature>
<protein>
    <recommendedName>
        <fullName evidence="3">Centrosome-associated FAM110 C-terminal domain-containing protein</fullName>
    </recommendedName>
</protein>